<evidence type="ECO:0000256" key="1">
    <source>
        <dbReference type="ARBA" id="ARBA00022723"/>
    </source>
</evidence>
<evidence type="ECO:0000259" key="5">
    <source>
        <dbReference type="Pfam" id="PF07731"/>
    </source>
</evidence>
<feature type="domain" description="Plastocyanin-like" evidence="5">
    <location>
        <begin position="468"/>
        <end position="595"/>
    </location>
</feature>
<dbReference type="PANTHER" id="PTHR11709:SF2">
    <property type="entry name" value="MULTICOPPER OXIDASE LPR1"/>
    <property type="match status" value="1"/>
</dbReference>
<gene>
    <name evidence="8" type="ORF">HDF17_000403</name>
</gene>
<evidence type="ECO:0000313" key="8">
    <source>
        <dbReference type="EMBL" id="NYF78116.1"/>
    </source>
</evidence>
<feature type="transmembrane region" description="Helical" evidence="3">
    <location>
        <begin position="777"/>
        <end position="795"/>
    </location>
</feature>
<keyword evidence="3" id="KW-0472">Membrane</keyword>
<dbReference type="Gene3D" id="2.60.40.10">
    <property type="entry name" value="Immunoglobulins"/>
    <property type="match status" value="1"/>
</dbReference>
<dbReference type="InterPro" id="IPR045087">
    <property type="entry name" value="Cu-oxidase_fam"/>
</dbReference>
<feature type="chain" id="PRO_5030754924" evidence="4">
    <location>
        <begin position="42"/>
        <end position="861"/>
    </location>
</feature>
<dbReference type="GO" id="GO:0005507">
    <property type="term" value="F:copper ion binding"/>
    <property type="evidence" value="ECO:0007669"/>
    <property type="project" value="InterPro"/>
</dbReference>
<dbReference type="GO" id="GO:0016491">
    <property type="term" value="F:oxidoreductase activity"/>
    <property type="evidence" value="ECO:0007669"/>
    <property type="project" value="UniProtKB-KW"/>
</dbReference>
<reference evidence="8 9" key="1">
    <citation type="submission" date="2020-07" db="EMBL/GenBank/DDBJ databases">
        <title>Genomic Encyclopedia of Type Strains, Phase IV (KMG-V): Genome sequencing to study the core and pangenomes of soil and plant-associated prokaryotes.</title>
        <authorList>
            <person name="Whitman W."/>
        </authorList>
    </citation>
    <scope>NUCLEOTIDE SEQUENCE [LARGE SCALE GENOMIC DNA]</scope>
    <source>
        <strain evidence="8 9">X4EP2</strain>
    </source>
</reference>
<feature type="transmembrane region" description="Helical" evidence="3">
    <location>
        <begin position="802"/>
        <end position="819"/>
    </location>
</feature>
<dbReference type="AlphaFoldDB" id="A0A7Y9TEW4"/>
<dbReference type="InterPro" id="IPR013783">
    <property type="entry name" value="Ig-like_fold"/>
</dbReference>
<feature type="signal peptide" evidence="4">
    <location>
        <begin position="1"/>
        <end position="41"/>
    </location>
</feature>
<keyword evidence="3" id="KW-1133">Transmembrane helix</keyword>
<comment type="caution">
    <text evidence="8">The sequence shown here is derived from an EMBL/GenBank/DDBJ whole genome shotgun (WGS) entry which is preliminary data.</text>
</comment>
<dbReference type="InterPro" id="IPR011706">
    <property type="entry name" value="Cu-oxidase_C"/>
</dbReference>
<keyword evidence="3" id="KW-0812">Transmembrane</keyword>
<keyword evidence="9" id="KW-1185">Reference proteome</keyword>
<dbReference type="EMBL" id="JACCCW010000001">
    <property type="protein sequence ID" value="NYF78116.1"/>
    <property type="molecule type" value="Genomic_DNA"/>
</dbReference>
<evidence type="ECO:0000313" key="9">
    <source>
        <dbReference type="Proteomes" id="UP000589520"/>
    </source>
</evidence>
<dbReference type="Pfam" id="PF07731">
    <property type="entry name" value="Cu-oxidase_2"/>
    <property type="match status" value="1"/>
</dbReference>
<proteinExistence type="predicted"/>
<protein>
    <submittedName>
        <fullName evidence="8">FtsP/CotA-like multicopper oxidase with cupredoxin domain</fullName>
    </submittedName>
</protein>
<keyword evidence="2" id="KW-0560">Oxidoreductase</keyword>
<dbReference type="InterPro" id="IPR002355">
    <property type="entry name" value="Cu_oxidase_Cu_BS"/>
</dbReference>
<dbReference type="PROSITE" id="PS00080">
    <property type="entry name" value="MULTICOPPER_OXIDASE2"/>
    <property type="match status" value="1"/>
</dbReference>
<dbReference type="PANTHER" id="PTHR11709">
    <property type="entry name" value="MULTI-COPPER OXIDASE"/>
    <property type="match status" value="1"/>
</dbReference>
<keyword evidence="4" id="KW-0732">Signal</keyword>
<name>A0A7Y9TEW4_9BACT</name>
<dbReference type="RefSeq" id="WP_179487282.1">
    <property type="nucleotide sequence ID" value="NZ_JACCCW010000001.1"/>
</dbReference>
<keyword evidence="1" id="KW-0479">Metal-binding</keyword>
<evidence type="ECO:0000256" key="3">
    <source>
        <dbReference type="SAM" id="Phobius"/>
    </source>
</evidence>
<evidence type="ECO:0000256" key="2">
    <source>
        <dbReference type="ARBA" id="ARBA00023002"/>
    </source>
</evidence>
<dbReference type="Gene3D" id="2.60.40.420">
    <property type="entry name" value="Cupredoxins - blue copper proteins"/>
    <property type="match status" value="3"/>
</dbReference>
<evidence type="ECO:0000256" key="4">
    <source>
        <dbReference type="SAM" id="SignalP"/>
    </source>
</evidence>
<dbReference type="InterPro" id="IPR032109">
    <property type="entry name" value="Big_3_5"/>
</dbReference>
<dbReference type="Pfam" id="PF07732">
    <property type="entry name" value="Cu-oxidase_3"/>
    <property type="match status" value="1"/>
</dbReference>
<organism evidence="8 9">
    <name type="scientific">Granulicella arctica</name>
    <dbReference type="NCBI Taxonomy" id="940613"/>
    <lineage>
        <taxon>Bacteria</taxon>
        <taxon>Pseudomonadati</taxon>
        <taxon>Acidobacteriota</taxon>
        <taxon>Terriglobia</taxon>
        <taxon>Terriglobales</taxon>
        <taxon>Acidobacteriaceae</taxon>
        <taxon>Granulicella</taxon>
    </lineage>
</organism>
<accession>A0A7Y9TEW4</accession>
<dbReference type="InterPro" id="IPR011707">
    <property type="entry name" value="Cu-oxidase-like_N"/>
</dbReference>
<feature type="domain" description="Bacterial Ig-like" evidence="7">
    <location>
        <begin position="605"/>
        <end position="694"/>
    </location>
</feature>
<feature type="domain" description="Plastocyanin-like" evidence="6">
    <location>
        <begin position="181"/>
        <end position="253"/>
    </location>
</feature>
<dbReference type="InterPro" id="IPR008972">
    <property type="entry name" value="Cupredoxin"/>
</dbReference>
<dbReference type="SUPFAM" id="SSF49503">
    <property type="entry name" value="Cupredoxins"/>
    <property type="match status" value="2"/>
</dbReference>
<dbReference type="Pfam" id="PF16640">
    <property type="entry name" value="Big_3_5"/>
    <property type="match status" value="1"/>
</dbReference>
<evidence type="ECO:0000259" key="6">
    <source>
        <dbReference type="Pfam" id="PF07732"/>
    </source>
</evidence>
<dbReference type="CDD" id="cd13900">
    <property type="entry name" value="CuRO_3_Tth-MCO_like"/>
    <property type="match status" value="1"/>
</dbReference>
<evidence type="ECO:0000259" key="7">
    <source>
        <dbReference type="Pfam" id="PF16640"/>
    </source>
</evidence>
<sequence length="861" mass="89795">MNSRTQIHLLGTRERLILQVISRVFCFAILVLSLCSGMAMAQNAHAGRGAMSAQDMAKMVAQADSGSDAADQVCARFAAGAVVSAPPELKSSNGTLEVTFKFLTTTDSQGLVRYCYVTDTGLEAPTLRVNPGDTLIIHFQNDLPATSTASSADSMAGMKMTLSAKDTSSSSSACNGVMSANASNIHFHGMNVAPVCGQDEVVRTLVQPGQSLDYSIQIPANEPPGLYWYHPHPHGISEGQVQGGATGALIVEGLQSVDTALAGLTERTFVLRDQVLPTSEANDDNIPAWDLSINYVPVTYPGYTPAVIQTNPGQQELWRVANTAADTIMDLQYIVNGTAQAVQVVAIDGYPIAAGSSGQQSTSETSILLPPGARTEFVVTTPNVGDQAQLVTQYWNTGPDGDYDPTRTIATIVSQNGVENSTSATASVATRMASSATPAKVKRFAALAQATPAAQRNLYFSEVLLDPTDPNSPTTFFITEQGQQPAAFTMDQAPNIVVHSGTVEDWVIENHATEDHIFHIHQIHFQVLEKNGVAINDPAIRDTVDLPYWSGTGAYPSVKVRMDFRDSNIIGTFVYHCHILQHEDAGMMGEIQVLPAGSASSTTATASVSSITPDGTVTMTANVVDAATGATTPTGSVQFELNGLNVGDPVTLVNGQAVLTTTIDGSAGSSNLTAFYQGDTNYTESVSAAIPLTISDFALSSSGATAAVGSAAIATVTVNVADGYTTPINLTCTMPASLTESACFVNASSITGTGQVSLTVNTTPAHPLSSMRSNGSGWLAAGGGTTLASLVLLVLPRRKRYSGFLLALMSMGIFFAAIGCSGSTKTDPGTAKGLYTVVVTGTAGTGSSQVQSSVNVPITVQ</sequence>
<dbReference type="Proteomes" id="UP000589520">
    <property type="component" value="Unassembled WGS sequence"/>
</dbReference>
<dbReference type="CDD" id="cd13853">
    <property type="entry name" value="CuRO_1_Tth-MCO_like"/>
    <property type="match status" value="1"/>
</dbReference>